<dbReference type="AlphaFoldDB" id="A0A409YC15"/>
<protein>
    <submittedName>
        <fullName evidence="3">Uncharacterized protein</fullName>
    </submittedName>
</protein>
<feature type="transmembrane region" description="Helical" evidence="2">
    <location>
        <begin position="30"/>
        <end position="50"/>
    </location>
</feature>
<feature type="region of interest" description="Disordered" evidence="1">
    <location>
        <begin position="1"/>
        <end position="24"/>
    </location>
</feature>
<feature type="region of interest" description="Disordered" evidence="1">
    <location>
        <begin position="64"/>
        <end position="93"/>
    </location>
</feature>
<sequence length="258" mass="27929">MSSLSTSSSNSSTSPSGAVEEDSKSRVPKWIPISAFIGTSLAIAIPLLMVRRQRAGILRLSLRQGNAAPPPRRSSGPAELRPLPSATPSGPQQVSLHQSIKEALSEESASLMTGLSRMNKSSGLLAAKAFAIATGLVAVGGFGMVWVVKTALGIQDVREFGQRMRAVLWSTAPVLASRIHRPPETDEEQRAMLQVAPFGVQEEWSWPEAEKRLQRAYDEGGVGLWAQAVLRELEAEARAERTKREREIAERELHDGGS</sequence>
<keyword evidence="2" id="KW-1133">Transmembrane helix</keyword>
<comment type="caution">
    <text evidence="3">The sequence shown here is derived from an EMBL/GenBank/DDBJ whole genome shotgun (WGS) entry which is preliminary data.</text>
</comment>
<evidence type="ECO:0000256" key="2">
    <source>
        <dbReference type="SAM" id="Phobius"/>
    </source>
</evidence>
<accession>A0A409YC15</accession>
<keyword evidence="4" id="KW-1185">Reference proteome</keyword>
<name>A0A409YC15_9AGAR</name>
<evidence type="ECO:0000313" key="4">
    <source>
        <dbReference type="Proteomes" id="UP000284706"/>
    </source>
</evidence>
<dbReference type="EMBL" id="NHYE01001002">
    <property type="protein sequence ID" value="PPR00548.1"/>
    <property type="molecule type" value="Genomic_DNA"/>
</dbReference>
<dbReference type="Proteomes" id="UP000284706">
    <property type="component" value="Unassembled WGS sequence"/>
</dbReference>
<keyword evidence="2" id="KW-0812">Transmembrane</keyword>
<evidence type="ECO:0000313" key="3">
    <source>
        <dbReference type="EMBL" id="PPR00548.1"/>
    </source>
</evidence>
<proteinExistence type="predicted"/>
<feature type="transmembrane region" description="Helical" evidence="2">
    <location>
        <begin position="125"/>
        <end position="148"/>
    </location>
</feature>
<dbReference type="InParanoid" id="A0A409YC15"/>
<reference evidence="3 4" key="1">
    <citation type="journal article" date="2018" name="Evol. Lett.">
        <title>Horizontal gene cluster transfer increased hallucinogenic mushroom diversity.</title>
        <authorList>
            <person name="Reynolds H.T."/>
            <person name="Vijayakumar V."/>
            <person name="Gluck-Thaler E."/>
            <person name="Korotkin H.B."/>
            <person name="Matheny P.B."/>
            <person name="Slot J.C."/>
        </authorList>
    </citation>
    <scope>NUCLEOTIDE SEQUENCE [LARGE SCALE GENOMIC DNA]</scope>
    <source>
        <strain evidence="3 4">SRW20</strain>
    </source>
</reference>
<keyword evidence="2" id="KW-0472">Membrane</keyword>
<organism evidence="3 4">
    <name type="scientific">Gymnopilus dilepis</name>
    <dbReference type="NCBI Taxonomy" id="231916"/>
    <lineage>
        <taxon>Eukaryota</taxon>
        <taxon>Fungi</taxon>
        <taxon>Dikarya</taxon>
        <taxon>Basidiomycota</taxon>
        <taxon>Agaricomycotina</taxon>
        <taxon>Agaricomycetes</taxon>
        <taxon>Agaricomycetidae</taxon>
        <taxon>Agaricales</taxon>
        <taxon>Agaricineae</taxon>
        <taxon>Hymenogastraceae</taxon>
        <taxon>Gymnopilus</taxon>
    </lineage>
</organism>
<gene>
    <name evidence="3" type="ORF">CVT26_009880</name>
</gene>
<feature type="compositionally biased region" description="Low complexity" evidence="1">
    <location>
        <begin position="1"/>
        <end position="16"/>
    </location>
</feature>
<evidence type="ECO:0000256" key="1">
    <source>
        <dbReference type="SAM" id="MobiDB-lite"/>
    </source>
</evidence>
<dbReference type="OrthoDB" id="5346979at2759"/>